<dbReference type="InterPro" id="IPR036249">
    <property type="entry name" value="Thioredoxin-like_sf"/>
</dbReference>
<dbReference type="GO" id="GO:0015035">
    <property type="term" value="F:protein-disulfide reductase activity"/>
    <property type="evidence" value="ECO:0007669"/>
    <property type="project" value="UniProtKB-UniRule"/>
</dbReference>
<dbReference type="CDD" id="cd02947">
    <property type="entry name" value="TRX_family"/>
    <property type="match status" value="1"/>
</dbReference>
<evidence type="ECO:0000259" key="10">
    <source>
        <dbReference type="PROSITE" id="PS51352"/>
    </source>
</evidence>
<dbReference type="STRING" id="594679.SD28_07475"/>
<gene>
    <name evidence="11" type="ORF">SD28_07475</name>
</gene>
<dbReference type="PROSITE" id="PS51352">
    <property type="entry name" value="THIOREDOXIN_2"/>
    <property type="match status" value="1"/>
</dbReference>
<dbReference type="OrthoDB" id="9790390at2"/>
<dbReference type="Proteomes" id="UP000031104">
    <property type="component" value="Chromosome"/>
</dbReference>
<dbReference type="PRINTS" id="PR00421">
    <property type="entry name" value="THIOREDOXIN"/>
</dbReference>
<keyword evidence="3" id="KW-0249">Electron transport</keyword>
<feature type="disulfide bond" description="Redox-active" evidence="9">
    <location>
        <begin position="32"/>
        <end position="35"/>
    </location>
</feature>
<dbReference type="PIRSF" id="PIRSF000077">
    <property type="entry name" value="Thioredoxin"/>
    <property type="match status" value="1"/>
</dbReference>
<evidence type="ECO:0000256" key="8">
    <source>
        <dbReference type="PIRSR" id="PIRSR000077-1"/>
    </source>
</evidence>
<evidence type="ECO:0000256" key="3">
    <source>
        <dbReference type="ARBA" id="ARBA00022982"/>
    </source>
</evidence>
<feature type="domain" description="Thioredoxin" evidence="10">
    <location>
        <begin position="1"/>
        <end position="107"/>
    </location>
</feature>
<dbReference type="Gene3D" id="3.40.30.10">
    <property type="entry name" value="Glutaredoxin"/>
    <property type="match status" value="1"/>
</dbReference>
<evidence type="ECO:0000256" key="6">
    <source>
        <dbReference type="NCBIfam" id="TIGR01068"/>
    </source>
</evidence>
<dbReference type="GO" id="GO:0045454">
    <property type="term" value="P:cell redox homeostasis"/>
    <property type="evidence" value="ECO:0007669"/>
    <property type="project" value="TreeGrafter"/>
</dbReference>
<dbReference type="InterPro" id="IPR013766">
    <property type="entry name" value="Thioredoxin_domain"/>
</dbReference>
<dbReference type="PANTHER" id="PTHR45663">
    <property type="entry name" value="GEO12009P1"/>
    <property type="match status" value="1"/>
</dbReference>
<dbReference type="InterPro" id="IPR017937">
    <property type="entry name" value="Thioredoxin_CS"/>
</dbReference>
<keyword evidence="12" id="KW-1185">Reference proteome</keyword>
<dbReference type="Pfam" id="PF00085">
    <property type="entry name" value="Thioredoxin"/>
    <property type="match status" value="1"/>
</dbReference>
<evidence type="ECO:0000256" key="2">
    <source>
        <dbReference type="ARBA" id="ARBA00022448"/>
    </source>
</evidence>
<dbReference type="EMBL" id="CP010427">
    <property type="protein sequence ID" value="AJC49466.1"/>
    <property type="molecule type" value="Genomic_DNA"/>
</dbReference>
<evidence type="ECO:0000256" key="1">
    <source>
        <dbReference type="ARBA" id="ARBA00008987"/>
    </source>
</evidence>
<feature type="active site" description="Nucleophile" evidence="8">
    <location>
        <position position="32"/>
    </location>
</feature>
<feature type="site" description="Contributes to redox potential value" evidence="8">
    <location>
        <position position="34"/>
    </location>
</feature>
<evidence type="ECO:0000313" key="11">
    <source>
        <dbReference type="EMBL" id="AJC49466.1"/>
    </source>
</evidence>
<feature type="site" description="Deprotonates C-terminal active site Cys" evidence="8">
    <location>
        <position position="26"/>
    </location>
</feature>
<accession>A0A0A8EBD2</accession>
<dbReference type="PANTHER" id="PTHR45663:SF11">
    <property type="entry name" value="GEO12009P1"/>
    <property type="match status" value="1"/>
</dbReference>
<dbReference type="NCBIfam" id="TIGR01068">
    <property type="entry name" value="thioredoxin"/>
    <property type="match status" value="1"/>
</dbReference>
<keyword evidence="2" id="KW-0813">Transport</keyword>
<keyword evidence="4 9" id="KW-1015">Disulfide bond</keyword>
<evidence type="ECO:0000256" key="4">
    <source>
        <dbReference type="ARBA" id="ARBA00023157"/>
    </source>
</evidence>
<evidence type="ECO:0000256" key="7">
    <source>
        <dbReference type="PIRNR" id="PIRNR000077"/>
    </source>
</evidence>
<comment type="similarity">
    <text evidence="1 7">Belongs to the thioredoxin family.</text>
</comment>
<feature type="active site" description="Nucleophile" evidence="8">
    <location>
        <position position="35"/>
    </location>
</feature>
<sequence length="107" mass="11988">MSKCINITDSQFQNEVVNSSTPVLLDFWAPWCGPCKMLSPILDQVAELYGDKIKVCKINIDDNEETAMKFGVRGVPTLMIFKDGENKETKVGVVQKSQLTSIVDKYL</sequence>
<dbReference type="SUPFAM" id="SSF52833">
    <property type="entry name" value="Thioredoxin-like"/>
    <property type="match status" value="1"/>
</dbReference>
<evidence type="ECO:0000256" key="9">
    <source>
        <dbReference type="PIRSR" id="PIRSR000077-4"/>
    </source>
</evidence>
<organism evidence="11 12">
    <name type="scientific">Allofrancisella guangzhouensis</name>
    <dbReference type="NCBI Taxonomy" id="594679"/>
    <lineage>
        <taxon>Bacteria</taxon>
        <taxon>Pseudomonadati</taxon>
        <taxon>Pseudomonadota</taxon>
        <taxon>Gammaproteobacteria</taxon>
        <taxon>Thiotrichales</taxon>
        <taxon>Francisellaceae</taxon>
        <taxon>Allofrancisella</taxon>
    </lineage>
</organism>
<dbReference type="FunFam" id="3.40.30.10:FF:000001">
    <property type="entry name" value="Thioredoxin"/>
    <property type="match status" value="1"/>
</dbReference>
<proteinExistence type="inferred from homology"/>
<dbReference type="GO" id="GO:0005829">
    <property type="term" value="C:cytosol"/>
    <property type="evidence" value="ECO:0007669"/>
    <property type="project" value="TreeGrafter"/>
</dbReference>
<name>A0A0A8EBD2_9GAMM</name>
<feature type="site" description="Contributes to redox potential value" evidence="8">
    <location>
        <position position="33"/>
    </location>
</feature>
<evidence type="ECO:0000256" key="5">
    <source>
        <dbReference type="ARBA" id="ARBA00023284"/>
    </source>
</evidence>
<protein>
    <recommendedName>
        <fullName evidence="6 7">Thioredoxin</fullName>
    </recommendedName>
</protein>
<dbReference type="PROSITE" id="PS00194">
    <property type="entry name" value="THIOREDOXIN_1"/>
    <property type="match status" value="1"/>
</dbReference>
<dbReference type="KEGG" id="fgu:SD28_07475"/>
<keyword evidence="5 9" id="KW-0676">Redox-active center</keyword>
<dbReference type="RefSeq" id="WP_039125568.1">
    <property type="nucleotide sequence ID" value="NZ_CP010427.1"/>
</dbReference>
<evidence type="ECO:0000313" key="12">
    <source>
        <dbReference type="Proteomes" id="UP000031104"/>
    </source>
</evidence>
<dbReference type="HOGENOM" id="CLU_090389_10_2_6"/>
<dbReference type="AlphaFoldDB" id="A0A0A8EBD2"/>
<dbReference type="InterPro" id="IPR005746">
    <property type="entry name" value="Thioredoxin"/>
</dbReference>
<reference evidence="11 12" key="1">
    <citation type="submission" date="2014-12" db="EMBL/GenBank/DDBJ databases">
        <title>Complete genome sequence of Francisella guanzhouensis strain 08HL01032 isolated from air-conditioning system in China.</title>
        <authorList>
            <person name="Svensson D."/>
            <person name="Ohrman C."/>
            <person name="Backman S."/>
            <person name="Karlsson E."/>
            <person name="Nilsson E."/>
            <person name="Bystrom M."/>
            <person name="Larkeryd A."/>
            <person name="Stenberg P."/>
            <person name="Scholtz H.C."/>
            <person name="Forsman M."/>
            <person name="Sjodin A."/>
        </authorList>
    </citation>
    <scope>NUCLEOTIDE SEQUENCE [LARGE SCALE GENOMIC DNA]</scope>
    <source>
        <strain evidence="11 12">08HL01032</strain>
    </source>
</reference>